<dbReference type="Proteomes" id="UP000033886">
    <property type="component" value="Unassembled WGS sequence"/>
</dbReference>
<name>A0A0G0FAT2_9BACT</name>
<dbReference type="InterPro" id="IPR035647">
    <property type="entry name" value="EFG_III/V"/>
</dbReference>
<comment type="caution">
    <text evidence="3">The sequence shown here is derived from an EMBL/GenBank/DDBJ whole genome shotgun (WGS) entry which is preliminary data.</text>
</comment>
<evidence type="ECO:0000256" key="1">
    <source>
        <dbReference type="ARBA" id="ARBA00023134"/>
    </source>
</evidence>
<feature type="domain" description="Tr-type G" evidence="2">
    <location>
        <begin position="9"/>
        <end position="214"/>
    </location>
</feature>
<dbReference type="GO" id="GO:0005525">
    <property type="term" value="F:GTP binding"/>
    <property type="evidence" value="ECO:0007669"/>
    <property type="project" value="UniProtKB-KW"/>
</dbReference>
<evidence type="ECO:0000259" key="2">
    <source>
        <dbReference type="PROSITE" id="PS51722"/>
    </source>
</evidence>
<dbReference type="AlphaFoldDB" id="A0A0G0FAT2"/>
<keyword evidence="1" id="KW-0342">GTP-binding</keyword>
<dbReference type="SUPFAM" id="SSF52540">
    <property type="entry name" value="P-loop containing nucleoside triphosphate hydrolases"/>
    <property type="match status" value="1"/>
</dbReference>
<accession>A0A0G0FAT2</accession>
<dbReference type="Gene3D" id="3.30.70.870">
    <property type="entry name" value="Elongation Factor G (Translational Gtpase), domain 3"/>
    <property type="match status" value="1"/>
</dbReference>
<dbReference type="SUPFAM" id="SSF54980">
    <property type="entry name" value="EF-G C-terminal domain-like"/>
    <property type="match status" value="2"/>
</dbReference>
<dbReference type="InterPro" id="IPR000640">
    <property type="entry name" value="EFG_V-like"/>
</dbReference>
<dbReference type="GO" id="GO:1990904">
    <property type="term" value="C:ribonucleoprotein complex"/>
    <property type="evidence" value="ECO:0007669"/>
    <property type="project" value="TreeGrafter"/>
</dbReference>
<dbReference type="InterPro" id="IPR005225">
    <property type="entry name" value="Small_GTP-bd"/>
</dbReference>
<evidence type="ECO:0000313" key="3">
    <source>
        <dbReference type="EMBL" id="KKQ15032.1"/>
    </source>
</evidence>
<dbReference type="PANTHER" id="PTHR42908:SF8">
    <property type="entry name" value="TR-TYPE G DOMAIN-CONTAINING PROTEIN"/>
    <property type="match status" value="1"/>
</dbReference>
<dbReference type="NCBIfam" id="TIGR00231">
    <property type="entry name" value="small_GTP"/>
    <property type="match status" value="1"/>
</dbReference>
<dbReference type="InterPro" id="IPR009000">
    <property type="entry name" value="Transl_B-barrel_sf"/>
</dbReference>
<dbReference type="EMBL" id="LBSK01000054">
    <property type="protein sequence ID" value="KKQ15032.1"/>
    <property type="molecule type" value="Genomic_DNA"/>
</dbReference>
<dbReference type="InterPro" id="IPR000795">
    <property type="entry name" value="T_Tr_GTP-bd_dom"/>
</dbReference>
<dbReference type="Pfam" id="PF00009">
    <property type="entry name" value="GTP_EFTU"/>
    <property type="match status" value="1"/>
</dbReference>
<dbReference type="InterPro" id="IPR048876">
    <property type="entry name" value="BipA_C"/>
</dbReference>
<keyword evidence="1" id="KW-0547">Nucleotide-binding</keyword>
<dbReference type="PROSITE" id="PS00301">
    <property type="entry name" value="G_TR_1"/>
    <property type="match status" value="1"/>
</dbReference>
<dbReference type="Pfam" id="PF03144">
    <property type="entry name" value="GTP_EFTU_D2"/>
    <property type="match status" value="1"/>
</dbReference>
<dbReference type="SUPFAM" id="SSF50447">
    <property type="entry name" value="Translation proteins"/>
    <property type="match status" value="1"/>
</dbReference>
<dbReference type="Pfam" id="PF00679">
    <property type="entry name" value="EFG_C"/>
    <property type="match status" value="1"/>
</dbReference>
<dbReference type="PATRIC" id="fig|1619098.3.peg.542"/>
<protein>
    <submittedName>
        <fullName evidence="3">GTP-binding protein TypA/BipA</fullName>
    </submittedName>
</protein>
<dbReference type="CDD" id="cd03691">
    <property type="entry name" value="BipA_TypA_II"/>
    <property type="match status" value="1"/>
</dbReference>
<dbReference type="Gene3D" id="3.30.70.240">
    <property type="match status" value="1"/>
</dbReference>
<dbReference type="InterPro" id="IPR042116">
    <property type="entry name" value="TypA/BipA_C"/>
</dbReference>
<dbReference type="Gene3D" id="3.40.50.300">
    <property type="entry name" value="P-loop containing nucleotide triphosphate hydrolases"/>
    <property type="match status" value="1"/>
</dbReference>
<gene>
    <name evidence="3" type="ORF">US29_C0054G0005</name>
</gene>
<dbReference type="CDD" id="cd01891">
    <property type="entry name" value="TypA_BipA"/>
    <property type="match status" value="1"/>
</dbReference>
<dbReference type="InterPro" id="IPR047042">
    <property type="entry name" value="BipA_II"/>
</dbReference>
<dbReference type="CDD" id="cd03710">
    <property type="entry name" value="BipA_TypA_C"/>
    <property type="match status" value="1"/>
</dbReference>
<dbReference type="InterPro" id="IPR035651">
    <property type="entry name" value="BipA_V"/>
</dbReference>
<dbReference type="InterPro" id="IPR004161">
    <property type="entry name" value="EFTu-like_2"/>
</dbReference>
<dbReference type="InterPro" id="IPR047041">
    <property type="entry name" value="BipA_GTP-bd_dom"/>
</dbReference>
<evidence type="ECO:0000313" key="4">
    <source>
        <dbReference type="Proteomes" id="UP000033886"/>
    </source>
</evidence>
<dbReference type="GO" id="GO:0005829">
    <property type="term" value="C:cytosol"/>
    <property type="evidence" value="ECO:0007669"/>
    <property type="project" value="TreeGrafter"/>
</dbReference>
<organism evidence="3 4">
    <name type="scientific">candidate division WS6 bacterium GW2011_GWF1_36_8</name>
    <dbReference type="NCBI Taxonomy" id="1619098"/>
    <lineage>
        <taxon>Bacteria</taxon>
        <taxon>Candidatus Dojkabacteria</taxon>
    </lineage>
</organism>
<dbReference type="Pfam" id="PF21018">
    <property type="entry name" value="BipA_C"/>
    <property type="match status" value="1"/>
</dbReference>
<proteinExistence type="predicted"/>
<dbReference type="Gene3D" id="2.40.30.10">
    <property type="entry name" value="Translation factors"/>
    <property type="match status" value="1"/>
</dbReference>
<dbReference type="PANTHER" id="PTHR42908">
    <property type="entry name" value="TRANSLATION ELONGATION FACTOR-RELATED"/>
    <property type="match status" value="1"/>
</dbReference>
<reference evidence="3 4" key="1">
    <citation type="journal article" date="2015" name="Nature">
        <title>rRNA introns, odd ribosomes, and small enigmatic genomes across a large radiation of phyla.</title>
        <authorList>
            <person name="Brown C.T."/>
            <person name="Hug L.A."/>
            <person name="Thomas B.C."/>
            <person name="Sharon I."/>
            <person name="Castelle C.J."/>
            <person name="Singh A."/>
            <person name="Wilkins M.J."/>
            <person name="Williams K.H."/>
            <person name="Banfield J.F."/>
        </authorList>
    </citation>
    <scope>NUCLEOTIDE SEQUENCE [LARGE SCALE GENOMIC DNA]</scope>
</reference>
<sequence length="635" mass="70993">MEYSPIDQNNLRNIAIIAHVDHGKTTLVDAFMKQNHLFRDNQDEMSETQILDSSELEREKGITISAKNISIRYKGYKINIIDTPGHADFGGEVERTLNMADSCLLLVDAKEGPMPQTKFVLKRALEMGLKPIVVVNKIDKKLANIQKTISRVQDLFLALATDSDQLEFPVYYAIAREGKIFKEMPQGDLTIANSTTGDVTPILDEIIASMPAPKGDPEGPFQMQVTSLEYDTHTGRYLIGKINRGNVKLNDPVILISNKPGKEEKVQGRVKGLFVKEGMEWQAISEAKAGEIVAITGLESTKIGATICDINNQDVLPEISITPPSVRVKFQANTSPFLGKEGKFVTDKQLAQRLEQEKNLNISLDITNSGSNSFFVAGRGELQLAILVEQLRREGFELQLSKPEVILQNIDGVISEPIEELTIDAPEEYMSVVTQEVSDRKGEMINIENEEGQTRFTYKILTRNLIGLHRVLMNATKGEAIINSFISEYIPYIKQPELFRKGVIVSSETGTALGYSLTTIQDRGKLFISGSESVYEGMIIGINNNEEDIMVNPCKARHKTNVRMSHAEVTIISLRSTIPLTLEYALSFINDDELIEVTPQSIRLRKKLLTDTQRTWAKRKNLTVYAQQQLDGMTE</sequence>
<dbReference type="PROSITE" id="PS51722">
    <property type="entry name" value="G_TR_2"/>
    <property type="match status" value="1"/>
</dbReference>
<dbReference type="PRINTS" id="PR00315">
    <property type="entry name" value="ELONGATNFCT"/>
</dbReference>
<dbReference type="GO" id="GO:0003924">
    <property type="term" value="F:GTPase activity"/>
    <property type="evidence" value="ECO:0007669"/>
    <property type="project" value="InterPro"/>
</dbReference>
<dbReference type="SMART" id="SM00838">
    <property type="entry name" value="EFG_C"/>
    <property type="match status" value="1"/>
</dbReference>
<dbReference type="InterPro" id="IPR027417">
    <property type="entry name" value="P-loop_NTPase"/>
</dbReference>
<dbReference type="Gene3D" id="2.40.50.250">
    <property type="entry name" value="bipa protein"/>
    <property type="match status" value="1"/>
</dbReference>
<dbReference type="InterPro" id="IPR031157">
    <property type="entry name" value="G_TR_CS"/>
</dbReference>